<comment type="caution">
    <text evidence="2">The sequence shown here is derived from an EMBL/GenBank/DDBJ whole genome shotgun (WGS) entry which is preliminary data.</text>
</comment>
<gene>
    <name evidence="2" type="ORF">AKO1_012035</name>
</gene>
<proteinExistence type="predicted"/>
<feature type="compositionally biased region" description="Low complexity" evidence="1">
    <location>
        <begin position="117"/>
        <end position="128"/>
    </location>
</feature>
<organism evidence="2 3">
    <name type="scientific">Acrasis kona</name>
    <dbReference type="NCBI Taxonomy" id="1008807"/>
    <lineage>
        <taxon>Eukaryota</taxon>
        <taxon>Discoba</taxon>
        <taxon>Heterolobosea</taxon>
        <taxon>Tetramitia</taxon>
        <taxon>Eutetramitia</taxon>
        <taxon>Acrasidae</taxon>
        <taxon>Acrasis</taxon>
    </lineage>
</organism>
<name>A0AAW2ZCK2_9EUKA</name>
<feature type="region of interest" description="Disordered" evidence="1">
    <location>
        <begin position="113"/>
        <end position="148"/>
    </location>
</feature>
<evidence type="ECO:0000256" key="1">
    <source>
        <dbReference type="SAM" id="MobiDB-lite"/>
    </source>
</evidence>
<evidence type="ECO:0000313" key="3">
    <source>
        <dbReference type="Proteomes" id="UP001431209"/>
    </source>
</evidence>
<keyword evidence="3" id="KW-1185">Reference proteome</keyword>
<reference evidence="2 3" key="1">
    <citation type="submission" date="2024-03" db="EMBL/GenBank/DDBJ databases">
        <title>The Acrasis kona genome and developmental transcriptomes reveal deep origins of eukaryotic multicellular pathways.</title>
        <authorList>
            <person name="Sheikh S."/>
            <person name="Fu C.-J."/>
            <person name="Brown M.W."/>
            <person name="Baldauf S.L."/>
        </authorList>
    </citation>
    <scope>NUCLEOTIDE SEQUENCE [LARGE SCALE GENOMIC DNA]</scope>
    <source>
        <strain evidence="2 3">ATCC MYA-3509</strain>
    </source>
</reference>
<dbReference type="Proteomes" id="UP001431209">
    <property type="component" value="Unassembled WGS sequence"/>
</dbReference>
<sequence>MALSIGQLELEAARKIQVTNNAGRIIWRGRQFRRLTNNCVMKEYEDIVRSLEGNIAHVTWESSHRLCLFTPSPIISNPKLHNDNARFEKSLAALKHKAKTTAIKINTTPLKEKSMEPLNPVPLVANPPTQRVNDTPPISKPMRAPKKKITSAEIEPILEITQNLNKSQDEVVIEDITENVIIPQEQNKKQIEQLIQNELMEERDRLQQEQNRLRERVRLEEEAIQREEKILSEQRLRLEREREEMERERKLLELQQQQIKEQEAREEERRQEEIKQRMMIEEQIKKEYEDKLLQQKRILEEELDRVKQEKVASSTSPTTPKYVPSPPSPQSPIKVEHTFNDQKPQIANVDRSQTVHDMVSSTNSVANLIESVNFDSDATSMYLSGDDDKLKLMIDEYLKSPNNNNKSKKELTQLRDQLASLEQSLYQRKKDIRRNHFDE</sequence>
<dbReference type="AlphaFoldDB" id="A0AAW2ZCK2"/>
<feature type="region of interest" description="Disordered" evidence="1">
    <location>
        <begin position="305"/>
        <end position="334"/>
    </location>
</feature>
<dbReference type="EMBL" id="JAOPGA020001235">
    <property type="protein sequence ID" value="KAL0486471.1"/>
    <property type="molecule type" value="Genomic_DNA"/>
</dbReference>
<accession>A0AAW2ZCK2</accession>
<evidence type="ECO:0000313" key="2">
    <source>
        <dbReference type="EMBL" id="KAL0486471.1"/>
    </source>
</evidence>
<protein>
    <submittedName>
        <fullName evidence="2">NUP62</fullName>
    </submittedName>
</protein>